<dbReference type="EMBL" id="BKCJ011855665">
    <property type="protein sequence ID" value="GFD58655.1"/>
    <property type="molecule type" value="Genomic_DNA"/>
</dbReference>
<protein>
    <submittedName>
        <fullName evidence="1">Uncharacterized protein</fullName>
    </submittedName>
</protein>
<gene>
    <name evidence="1" type="ORF">Tci_930624</name>
</gene>
<reference evidence="1" key="1">
    <citation type="journal article" date="2019" name="Sci. Rep.">
        <title>Draft genome of Tanacetum cinerariifolium, the natural source of mosquito coil.</title>
        <authorList>
            <person name="Yamashiro T."/>
            <person name="Shiraishi A."/>
            <person name="Satake H."/>
            <person name="Nakayama K."/>
        </authorList>
    </citation>
    <scope>NUCLEOTIDE SEQUENCE</scope>
</reference>
<comment type="caution">
    <text evidence="1">The sequence shown here is derived from an EMBL/GenBank/DDBJ whole genome shotgun (WGS) entry which is preliminary data.</text>
</comment>
<organism evidence="1">
    <name type="scientific">Tanacetum cinerariifolium</name>
    <name type="common">Dalmatian daisy</name>
    <name type="synonym">Chrysanthemum cinerariifolium</name>
    <dbReference type="NCBI Taxonomy" id="118510"/>
    <lineage>
        <taxon>Eukaryota</taxon>
        <taxon>Viridiplantae</taxon>
        <taxon>Streptophyta</taxon>
        <taxon>Embryophyta</taxon>
        <taxon>Tracheophyta</taxon>
        <taxon>Spermatophyta</taxon>
        <taxon>Magnoliopsida</taxon>
        <taxon>eudicotyledons</taxon>
        <taxon>Gunneridae</taxon>
        <taxon>Pentapetalae</taxon>
        <taxon>asterids</taxon>
        <taxon>campanulids</taxon>
        <taxon>Asterales</taxon>
        <taxon>Asteraceae</taxon>
        <taxon>Asteroideae</taxon>
        <taxon>Anthemideae</taxon>
        <taxon>Anthemidinae</taxon>
        <taxon>Tanacetum</taxon>
    </lineage>
</organism>
<evidence type="ECO:0000313" key="1">
    <source>
        <dbReference type="EMBL" id="GFD58655.1"/>
    </source>
</evidence>
<sequence length="58" mass="5642">VPARSVLTSNIPTSNVPAGGVLAGSIDSSGFGDLAASESVPAVFNPDHAADSTLPLGH</sequence>
<accession>A0A699XFG4</accession>
<name>A0A699XFG4_TANCI</name>
<feature type="non-terminal residue" evidence="1">
    <location>
        <position position="1"/>
    </location>
</feature>
<dbReference type="AlphaFoldDB" id="A0A699XFG4"/>
<proteinExistence type="predicted"/>